<name>A0A0G3GZ19_9CORY</name>
<dbReference type="InterPro" id="IPR025330">
    <property type="entry name" value="DUF4236"/>
</dbReference>
<dbReference type="EMBL" id="CP011542">
    <property type="protein sequence ID" value="AKK05760.1"/>
    <property type="molecule type" value="Genomic_DNA"/>
</dbReference>
<dbReference type="Proteomes" id="UP000035199">
    <property type="component" value="Chromosome"/>
</dbReference>
<evidence type="ECO:0000259" key="1">
    <source>
        <dbReference type="Pfam" id="PF14020"/>
    </source>
</evidence>
<feature type="domain" description="DUF4236" evidence="1">
    <location>
        <begin position="4"/>
        <end position="52"/>
    </location>
</feature>
<proteinExistence type="predicted"/>
<organism evidence="2 3">
    <name type="scientific">Corynebacterium mustelae</name>
    <dbReference type="NCBI Taxonomy" id="571915"/>
    <lineage>
        <taxon>Bacteria</taxon>
        <taxon>Bacillati</taxon>
        <taxon>Actinomycetota</taxon>
        <taxon>Actinomycetes</taxon>
        <taxon>Mycobacteriales</taxon>
        <taxon>Corynebacteriaceae</taxon>
        <taxon>Corynebacterium</taxon>
    </lineage>
</organism>
<dbReference type="AlphaFoldDB" id="A0A0G3GZ19"/>
<dbReference type="KEGG" id="cmv:CMUST_07130"/>
<sequence>MGISFRKRKKIGKNTTLNVSKSGASISHKFGPVTVNSRGNITVRLGKGLTWRLR</sequence>
<dbReference type="PATRIC" id="fig|571915.4.peg.1525"/>
<dbReference type="OrthoDB" id="3297468at2"/>
<dbReference type="STRING" id="571915.CMUST_07130"/>
<protein>
    <submittedName>
        <fullName evidence="2">Putative DUF4236 family protein</fullName>
    </submittedName>
</protein>
<gene>
    <name evidence="2" type="ORF">CMUST_07130</name>
</gene>
<evidence type="ECO:0000313" key="3">
    <source>
        <dbReference type="Proteomes" id="UP000035199"/>
    </source>
</evidence>
<dbReference type="RefSeq" id="WP_083987447.1">
    <property type="nucleotide sequence ID" value="NZ_CP011542.1"/>
</dbReference>
<dbReference type="Pfam" id="PF14020">
    <property type="entry name" value="DUF4236"/>
    <property type="match status" value="1"/>
</dbReference>
<accession>A0A0G3GZ19</accession>
<evidence type="ECO:0000313" key="2">
    <source>
        <dbReference type="EMBL" id="AKK05760.1"/>
    </source>
</evidence>
<keyword evidence="3" id="KW-1185">Reference proteome</keyword>
<reference evidence="2 3" key="1">
    <citation type="journal article" date="2015" name="Genome Announc.">
        <title>Complete Genome Sequence of the Type Strain Corynebacterium mustelae DSM 45274, Isolated from Various Tissues of a Male Ferret with Lethal Sepsis.</title>
        <authorList>
            <person name="Ruckert C."/>
            <person name="Eimer J."/>
            <person name="Winkler A."/>
            <person name="Tauch A."/>
        </authorList>
    </citation>
    <scope>NUCLEOTIDE SEQUENCE [LARGE SCALE GENOMIC DNA]</scope>
    <source>
        <strain evidence="2 3">DSM 45274</strain>
    </source>
</reference>
<reference evidence="3" key="2">
    <citation type="submission" date="2015-05" db="EMBL/GenBank/DDBJ databases">
        <title>Complete genome sequence of Corynebacterium mustelae DSM 45274, isolated from various tissues of a male ferret with lethal sepsis.</title>
        <authorList>
            <person name="Ruckert C."/>
            <person name="Albersmeier A."/>
            <person name="Winkler A."/>
            <person name="Tauch A."/>
        </authorList>
    </citation>
    <scope>NUCLEOTIDE SEQUENCE [LARGE SCALE GENOMIC DNA]</scope>
    <source>
        <strain evidence="3">DSM 45274</strain>
    </source>
</reference>